<feature type="compositionally biased region" description="Polar residues" evidence="5">
    <location>
        <begin position="327"/>
        <end position="346"/>
    </location>
</feature>
<dbReference type="GO" id="GO:0005509">
    <property type="term" value="F:calcium ion binding"/>
    <property type="evidence" value="ECO:0007669"/>
    <property type="project" value="InterPro"/>
</dbReference>
<feature type="compositionally biased region" description="Polar residues" evidence="5">
    <location>
        <begin position="101"/>
        <end position="115"/>
    </location>
</feature>
<feature type="compositionally biased region" description="Polar residues" evidence="5">
    <location>
        <begin position="51"/>
        <end position="60"/>
    </location>
</feature>
<organism evidence="6 7">
    <name type="scientific">Owenia fusiformis</name>
    <name type="common">Polychaete worm</name>
    <dbReference type="NCBI Taxonomy" id="6347"/>
    <lineage>
        <taxon>Eukaryota</taxon>
        <taxon>Metazoa</taxon>
        <taxon>Spiralia</taxon>
        <taxon>Lophotrochozoa</taxon>
        <taxon>Annelida</taxon>
        <taxon>Polychaeta</taxon>
        <taxon>Sedentaria</taxon>
        <taxon>Canalipalpata</taxon>
        <taxon>Sabellida</taxon>
        <taxon>Oweniida</taxon>
        <taxon>Oweniidae</taxon>
        <taxon>Owenia</taxon>
    </lineage>
</organism>
<protein>
    <recommendedName>
        <fullName evidence="4">Annexin</fullName>
    </recommendedName>
</protein>
<feature type="region of interest" description="Disordered" evidence="5">
    <location>
        <begin position="170"/>
        <end position="189"/>
    </location>
</feature>
<evidence type="ECO:0000256" key="2">
    <source>
        <dbReference type="ARBA" id="ARBA00022737"/>
    </source>
</evidence>
<dbReference type="AlphaFoldDB" id="A0A8S4PF86"/>
<keyword evidence="2 4" id="KW-0677">Repeat</keyword>
<name>A0A8S4PF86_OWEFU</name>
<dbReference type="GO" id="GO:0032509">
    <property type="term" value="P:endosome transport via multivesicular body sorting pathway"/>
    <property type="evidence" value="ECO:0007669"/>
    <property type="project" value="TreeGrafter"/>
</dbReference>
<dbReference type="PRINTS" id="PR00196">
    <property type="entry name" value="ANNEXIN"/>
</dbReference>
<evidence type="ECO:0000313" key="6">
    <source>
        <dbReference type="EMBL" id="CAH1792270.1"/>
    </source>
</evidence>
<dbReference type="PROSITE" id="PS51897">
    <property type="entry name" value="ANNEXIN_2"/>
    <property type="match status" value="3"/>
</dbReference>
<keyword evidence="7" id="KW-1185">Reference proteome</keyword>
<feature type="compositionally biased region" description="Basic and acidic residues" evidence="5">
    <location>
        <begin position="241"/>
        <end position="255"/>
    </location>
</feature>
<dbReference type="PANTHER" id="PTHR10502:SF233">
    <property type="entry name" value="ANNEXIN B9"/>
    <property type="match status" value="1"/>
</dbReference>
<feature type="compositionally biased region" description="Polar residues" evidence="5">
    <location>
        <begin position="366"/>
        <end position="382"/>
    </location>
</feature>
<keyword evidence="4" id="KW-0106">Calcium</keyword>
<dbReference type="InterPro" id="IPR037104">
    <property type="entry name" value="Annexin_sf"/>
</dbReference>
<dbReference type="GO" id="GO:0012506">
    <property type="term" value="C:vesicle membrane"/>
    <property type="evidence" value="ECO:0007669"/>
    <property type="project" value="TreeGrafter"/>
</dbReference>
<dbReference type="GO" id="GO:0005544">
    <property type="term" value="F:calcium-dependent phospholipid binding"/>
    <property type="evidence" value="ECO:0007669"/>
    <property type="project" value="UniProtKB-KW"/>
</dbReference>
<keyword evidence="3 4" id="KW-0041">Annexin</keyword>
<feature type="compositionally biased region" description="Basic and acidic residues" evidence="5">
    <location>
        <begin position="134"/>
        <end position="149"/>
    </location>
</feature>
<evidence type="ECO:0000313" key="7">
    <source>
        <dbReference type="Proteomes" id="UP000749559"/>
    </source>
</evidence>
<dbReference type="SUPFAM" id="SSF47874">
    <property type="entry name" value="Annexin"/>
    <property type="match status" value="1"/>
</dbReference>
<keyword evidence="4" id="KW-0111">Calcium/phospholipid-binding</keyword>
<reference evidence="6" key="1">
    <citation type="submission" date="2022-03" db="EMBL/GenBank/DDBJ databases">
        <authorList>
            <person name="Martin C."/>
        </authorList>
    </citation>
    <scope>NUCLEOTIDE SEQUENCE</scope>
</reference>
<feature type="region of interest" description="Disordered" evidence="5">
    <location>
        <begin position="1"/>
        <end position="156"/>
    </location>
</feature>
<dbReference type="GO" id="GO:0001786">
    <property type="term" value="F:phosphatidylserine binding"/>
    <property type="evidence" value="ECO:0007669"/>
    <property type="project" value="TreeGrafter"/>
</dbReference>
<dbReference type="InterPro" id="IPR018502">
    <property type="entry name" value="Annexin_repeat"/>
</dbReference>
<dbReference type="Gene3D" id="1.10.220.10">
    <property type="entry name" value="Annexin"/>
    <property type="match status" value="4"/>
</dbReference>
<comment type="caution">
    <text evidence="6">The sequence shown here is derived from an EMBL/GenBank/DDBJ whole genome shotgun (WGS) entry which is preliminary data.</text>
</comment>
<dbReference type="GO" id="GO:0005886">
    <property type="term" value="C:plasma membrane"/>
    <property type="evidence" value="ECO:0007669"/>
    <property type="project" value="TreeGrafter"/>
</dbReference>
<dbReference type="Proteomes" id="UP000749559">
    <property type="component" value="Unassembled WGS sequence"/>
</dbReference>
<dbReference type="PANTHER" id="PTHR10502">
    <property type="entry name" value="ANNEXIN"/>
    <property type="match status" value="1"/>
</dbReference>
<dbReference type="OrthoDB" id="2163395at2759"/>
<evidence type="ECO:0000256" key="5">
    <source>
        <dbReference type="SAM" id="MobiDB-lite"/>
    </source>
</evidence>
<proteinExistence type="inferred from homology"/>
<dbReference type="SMART" id="SM00335">
    <property type="entry name" value="ANX"/>
    <property type="match status" value="4"/>
</dbReference>
<dbReference type="Pfam" id="PF00191">
    <property type="entry name" value="Annexin"/>
    <property type="match status" value="3"/>
</dbReference>
<dbReference type="EMBL" id="CAIIXF020000008">
    <property type="protein sequence ID" value="CAH1792270.1"/>
    <property type="molecule type" value="Genomic_DNA"/>
</dbReference>
<dbReference type="PROSITE" id="PS00223">
    <property type="entry name" value="ANNEXIN_1"/>
    <property type="match status" value="2"/>
</dbReference>
<sequence>AHSENAVSSRKGSAQSEYVESRKGSAHSEYVESRKGSAHSEYVESRKASAHSENAVSSRKGSAYLEIAESRKVSAQTENAKSKKGSAYSGKSESRKCSAHSEITQSKDGSALSENTESREAFVKRRIGSPHSESIAHSKDVESRNDSVHSEISVSETGFAQLENAGIKNGSTYSENVETRKSSAHSENAINRKCSALPENGESRKGSASLENAESRISSAHLEKIASRKGSTHSENAGSTFRKDSVNSENTEIRKSSVQTEIAESRKGTAHLENAISRKDCNSGNAESRKGSALPDNAESRKGSAHSENAEIRKGSAHLENVESRKGSTQSENAESRKGSTLSGINESRKGSMDSQDAGSRKNVGRSDNASENDATTAITDRQQPEVVPTEGTIRADPNFNAERCCEEVKEAIGKWNTDEESLIKILSGMNNGQRQQIQQIFKQTHEKELVDEIKEQLGGAFDEIVLGLLMSPREFDAHCLHQSMVKLGTDEAVINGIVATRSTEELQEIMKKYKEKYSRHLMHDIQGDTSADYLELLRIIVQAERDPGSRVDWAEAAEDAKCMFLCSMTDSDGGLTPSDERFRHVLSKKNRQQIRATIEEYERLINNDIETCIRSAMLTGDGEDALVALVQAIEDPVAFFSDRLQNAMSGFGTDDNTLIRIIVSRSEIDLTQIKSKYEKDFKRTLEEDIQSETRGDFKKMLLAIVKGN</sequence>
<dbReference type="InterPro" id="IPR018252">
    <property type="entry name" value="Annexin_repeat_CS"/>
</dbReference>
<comment type="similarity">
    <text evidence="1 4">Belongs to the annexin family.</text>
</comment>
<dbReference type="InterPro" id="IPR001464">
    <property type="entry name" value="Annexin"/>
</dbReference>
<feature type="region of interest" description="Disordered" evidence="5">
    <location>
        <begin position="194"/>
        <end position="396"/>
    </location>
</feature>
<dbReference type="FunFam" id="1.10.220.10:FF:000001">
    <property type="entry name" value="Annexin"/>
    <property type="match status" value="1"/>
</dbReference>
<dbReference type="GO" id="GO:0005737">
    <property type="term" value="C:cytoplasm"/>
    <property type="evidence" value="ECO:0007669"/>
    <property type="project" value="TreeGrafter"/>
</dbReference>
<evidence type="ECO:0000256" key="3">
    <source>
        <dbReference type="ARBA" id="ARBA00023216"/>
    </source>
</evidence>
<evidence type="ECO:0000256" key="1">
    <source>
        <dbReference type="ARBA" id="ARBA00007831"/>
    </source>
</evidence>
<gene>
    <name evidence="6" type="ORF">OFUS_LOCUS17265</name>
</gene>
<feature type="compositionally biased region" description="Polar residues" evidence="5">
    <location>
        <begin position="1"/>
        <end position="18"/>
    </location>
</feature>
<feature type="non-terminal residue" evidence="6">
    <location>
        <position position="709"/>
    </location>
</feature>
<feature type="compositionally biased region" description="Polar residues" evidence="5">
    <location>
        <begin position="209"/>
        <end position="218"/>
    </location>
</feature>
<evidence type="ECO:0000256" key="4">
    <source>
        <dbReference type="RuleBase" id="RU003540"/>
    </source>
</evidence>
<dbReference type="GO" id="GO:0005634">
    <property type="term" value="C:nucleus"/>
    <property type="evidence" value="ECO:0007669"/>
    <property type="project" value="TreeGrafter"/>
</dbReference>
<accession>A0A8S4PF86</accession>
<comment type="domain">
    <text evidence="4">A pair of annexin repeats may form one binding site for calcium and phospholipid.</text>
</comment>